<feature type="transmembrane region" description="Helical" evidence="1">
    <location>
        <begin position="167"/>
        <end position="188"/>
    </location>
</feature>
<feature type="transmembrane region" description="Helical" evidence="1">
    <location>
        <begin position="109"/>
        <end position="129"/>
    </location>
</feature>
<dbReference type="InterPro" id="IPR046283">
    <property type="entry name" value="DUF6320"/>
</dbReference>
<dbReference type="AlphaFoldDB" id="A0A9D2MNE5"/>
<sequence>MSYCVHCGVELDATATFCPLCQTKVVDPGRPPDTASPKPFPTERAEVPPIPKGAVAAAITAMLACVAVGCGLLNLFLKPGRAWSLYVIGATIMLWLWIVLPLIFKRIPLLVRSVINVAAVALYVYLMSVDLNGRAWYLGLAVPIILWGGAVWLLLSLMLRVYHRSVISSAAILISSLGVFLLGVEFFIDRWLTGQWDPSWSLVVLTICVCTVIPLVVIRRIPAFREEVRRRFHT</sequence>
<keyword evidence="1" id="KW-0472">Membrane</keyword>
<feature type="transmembrane region" description="Helical" evidence="1">
    <location>
        <begin position="135"/>
        <end position="155"/>
    </location>
</feature>
<keyword evidence="1" id="KW-1133">Transmembrane helix</keyword>
<comment type="caution">
    <text evidence="2">The sequence shown here is derived from an EMBL/GenBank/DDBJ whole genome shotgun (WGS) entry which is preliminary data.</text>
</comment>
<feature type="transmembrane region" description="Helical" evidence="1">
    <location>
        <begin position="54"/>
        <end position="77"/>
    </location>
</feature>
<reference evidence="2" key="1">
    <citation type="journal article" date="2021" name="PeerJ">
        <title>Extensive microbial diversity within the chicken gut microbiome revealed by metagenomics and culture.</title>
        <authorList>
            <person name="Gilroy R."/>
            <person name="Ravi A."/>
            <person name="Getino M."/>
            <person name="Pursley I."/>
            <person name="Horton D.L."/>
            <person name="Alikhan N.F."/>
            <person name="Baker D."/>
            <person name="Gharbi K."/>
            <person name="Hall N."/>
            <person name="Watson M."/>
            <person name="Adriaenssens E.M."/>
            <person name="Foster-Nyarko E."/>
            <person name="Jarju S."/>
            <person name="Secka A."/>
            <person name="Antonio M."/>
            <person name="Oren A."/>
            <person name="Chaudhuri R.R."/>
            <person name="La Ragione R."/>
            <person name="Hildebrand F."/>
            <person name="Pallen M.J."/>
        </authorList>
    </citation>
    <scope>NUCLEOTIDE SEQUENCE</scope>
    <source>
        <strain evidence="2">CHK192-8294</strain>
    </source>
</reference>
<gene>
    <name evidence="2" type="ORF">H9712_10535</name>
</gene>
<dbReference type="Pfam" id="PF19845">
    <property type="entry name" value="DUF6320"/>
    <property type="match status" value="1"/>
</dbReference>
<evidence type="ECO:0000313" key="3">
    <source>
        <dbReference type="Proteomes" id="UP000823921"/>
    </source>
</evidence>
<dbReference type="Proteomes" id="UP000823921">
    <property type="component" value="Unassembled WGS sequence"/>
</dbReference>
<evidence type="ECO:0000256" key="1">
    <source>
        <dbReference type="SAM" id="Phobius"/>
    </source>
</evidence>
<proteinExistence type="predicted"/>
<feature type="transmembrane region" description="Helical" evidence="1">
    <location>
        <begin position="83"/>
        <end position="104"/>
    </location>
</feature>
<feature type="transmembrane region" description="Helical" evidence="1">
    <location>
        <begin position="200"/>
        <end position="221"/>
    </location>
</feature>
<name>A0A9D2MNE5_9FIRM</name>
<protein>
    <submittedName>
        <fullName evidence="2">Zinc ribbon domain-containing protein</fullName>
    </submittedName>
</protein>
<dbReference type="EMBL" id="DWXO01000100">
    <property type="protein sequence ID" value="HJB81412.1"/>
    <property type="molecule type" value="Genomic_DNA"/>
</dbReference>
<reference evidence="2" key="2">
    <citation type="submission" date="2021-04" db="EMBL/GenBank/DDBJ databases">
        <authorList>
            <person name="Gilroy R."/>
        </authorList>
    </citation>
    <scope>NUCLEOTIDE SEQUENCE</scope>
    <source>
        <strain evidence="2">CHK192-8294</strain>
    </source>
</reference>
<evidence type="ECO:0000313" key="2">
    <source>
        <dbReference type="EMBL" id="HJB81412.1"/>
    </source>
</evidence>
<keyword evidence="1" id="KW-0812">Transmembrane</keyword>
<accession>A0A9D2MNE5</accession>
<organism evidence="2 3">
    <name type="scientific">Candidatus Flavonifractor intestinigallinarum</name>
    <dbReference type="NCBI Taxonomy" id="2838586"/>
    <lineage>
        <taxon>Bacteria</taxon>
        <taxon>Bacillati</taxon>
        <taxon>Bacillota</taxon>
        <taxon>Clostridia</taxon>
        <taxon>Eubacteriales</taxon>
        <taxon>Oscillospiraceae</taxon>
        <taxon>Flavonifractor</taxon>
    </lineage>
</organism>